<keyword evidence="3" id="KW-1185">Reference proteome</keyword>
<dbReference type="OrthoDB" id="7836191at2"/>
<dbReference type="EMBL" id="MQWB01000015">
    <property type="protein sequence ID" value="OZC01142.1"/>
    <property type="molecule type" value="Genomic_DNA"/>
</dbReference>
<gene>
    <name evidence="2" type="ORF">BSZ36_18655</name>
</gene>
<dbReference type="InParanoid" id="A0A259TTR4"/>
<proteinExistence type="predicted"/>
<accession>A0A259TTR4</accession>
<dbReference type="InterPro" id="IPR040649">
    <property type="entry name" value="Bact_HORMA"/>
</dbReference>
<dbReference type="InterPro" id="IPR036570">
    <property type="entry name" value="HORMA_dom_sf"/>
</dbReference>
<comment type="caution">
    <text evidence="2">The sequence shown here is derived from an EMBL/GenBank/DDBJ whole genome shotgun (WGS) entry which is preliminary data.</text>
</comment>
<reference evidence="2 3" key="1">
    <citation type="submission" date="2016-11" db="EMBL/GenBank/DDBJ databases">
        <title>Study of marine rhodopsin-containing bacteria.</title>
        <authorList>
            <person name="Yoshizawa S."/>
            <person name="Kumagai Y."/>
            <person name="Kogure K."/>
        </authorList>
    </citation>
    <scope>NUCLEOTIDE SEQUENCE [LARGE SCALE GENOMIC DNA]</scope>
    <source>
        <strain evidence="2 3">SG-29</strain>
    </source>
</reference>
<dbReference type="Proteomes" id="UP000216446">
    <property type="component" value="Unassembled WGS sequence"/>
</dbReference>
<dbReference type="AlphaFoldDB" id="A0A259TTR4"/>
<evidence type="ECO:0000259" key="1">
    <source>
        <dbReference type="Pfam" id="PF18173"/>
    </source>
</evidence>
<sequence length="165" mass="18128">MSVVAVNTFTHSVTYVSDQMLRSLKTIVVRSGLSAAKLGREWESIDLALRTWLGTRDLERVVLEVLHPTTGALVTRWDATLTYSYDGEGEMWADTDALRFAIAKAGAVASTCDYRVLLHTKSGRPDVAGWSPTTYTSTDGFVRHSVGTTIGTHAIGSDFAYWRPL</sequence>
<dbReference type="Pfam" id="PF18173">
    <property type="entry name" value="bacHORMA_2"/>
    <property type="match status" value="1"/>
</dbReference>
<feature type="domain" description="Bacterial HORMA" evidence="1">
    <location>
        <begin position="1"/>
        <end position="163"/>
    </location>
</feature>
<evidence type="ECO:0000313" key="3">
    <source>
        <dbReference type="Proteomes" id="UP000216446"/>
    </source>
</evidence>
<dbReference type="RefSeq" id="WP_094552152.1">
    <property type="nucleotide sequence ID" value="NZ_MQWB01000015.1"/>
</dbReference>
<dbReference type="SUPFAM" id="SSF56019">
    <property type="entry name" value="The spindle assembly checkpoint protein mad2"/>
    <property type="match status" value="1"/>
</dbReference>
<name>A0A259TTR4_9BACT</name>
<organism evidence="2 3">
    <name type="scientific">Rubricoccus marinus</name>
    <dbReference type="NCBI Taxonomy" id="716817"/>
    <lineage>
        <taxon>Bacteria</taxon>
        <taxon>Pseudomonadati</taxon>
        <taxon>Rhodothermota</taxon>
        <taxon>Rhodothermia</taxon>
        <taxon>Rhodothermales</taxon>
        <taxon>Rubricoccaceae</taxon>
        <taxon>Rubricoccus</taxon>
    </lineage>
</organism>
<evidence type="ECO:0000313" key="2">
    <source>
        <dbReference type="EMBL" id="OZC01142.1"/>
    </source>
</evidence>
<protein>
    <submittedName>
        <fullName evidence="2">HORMA domain containing protein</fullName>
    </submittedName>
</protein>